<dbReference type="NCBIfam" id="TIGR01469">
    <property type="entry name" value="cobA_cysG_Cterm"/>
    <property type="match status" value="1"/>
</dbReference>
<dbReference type="InterPro" id="IPR003043">
    <property type="entry name" value="Uropor_MeTrfase_CS"/>
</dbReference>
<dbReference type="SUPFAM" id="SSF53790">
    <property type="entry name" value="Tetrapyrrole methylase"/>
    <property type="match status" value="1"/>
</dbReference>
<dbReference type="SUPFAM" id="SSF69618">
    <property type="entry name" value="HemD-like"/>
    <property type="match status" value="1"/>
</dbReference>
<evidence type="ECO:0000313" key="12">
    <source>
        <dbReference type="Proteomes" id="UP001285636"/>
    </source>
</evidence>
<evidence type="ECO:0000256" key="7">
    <source>
        <dbReference type="ARBA" id="ARBA00023244"/>
    </source>
</evidence>
<dbReference type="CDD" id="cd11642">
    <property type="entry name" value="SUMT"/>
    <property type="match status" value="1"/>
</dbReference>
<dbReference type="GO" id="GO:0032259">
    <property type="term" value="P:methylation"/>
    <property type="evidence" value="ECO:0007669"/>
    <property type="project" value="UniProtKB-KW"/>
</dbReference>
<dbReference type="InterPro" id="IPR000878">
    <property type="entry name" value="4pyrrol_Mease"/>
</dbReference>
<reference evidence="11" key="1">
    <citation type="submission" date="2023-10" db="EMBL/GenBank/DDBJ databases">
        <title>Screening of Alkalihalophilus pseudofirmusBZ-TG-HK211 and Its Alleviation of Salt Stress on Rapeseed Growth.</title>
        <authorList>
            <person name="Zhao B."/>
            <person name="Guo T."/>
        </authorList>
    </citation>
    <scope>NUCLEOTIDE SEQUENCE</scope>
    <source>
        <strain evidence="11">BZ-TG-HK211</strain>
    </source>
</reference>
<organism evidence="11 12">
    <name type="scientific">Alkalihalophilus pseudofirmus</name>
    <name type="common">Bacillus pseudofirmus</name>
    <dbReference type="NCBI Taxonomy" id="79885"/>
    <lineage>
        <taxon>Bacteria</taxon>
        <taxon>Bacillati</taxon>
        <taxon>Bacillota</taxon>
        <taxon>Bacilli</taxon>
        <taxon>Bacillales</taxon>
        <taxon>Bacillaceae</taxon>
        <taxon>Alkalihalophilus</taxon>
    </lineage>
</organism>
<dbReference type="EMBL" id="JAWJAY010000003">
    <property type="protein sequence ID" value="MDV2886270.1"/>
    <property type="molecule type" value="Genomic_DNA"/>
</dbReference>
<dbReference type="InterPro" id="IPR006366">
    <property type="entry name" value="CobA/CysG_C"/>
</dbReference>
<gene>
    <name evidence="11" type="primary">cobA</name>
    <name evidence="11" type="ORF">RYX45_13860</name>
</gene>
<dbReference type="InterPro" id="IPR050161">
    <property type="entry name" value="Siro_Cobalamin_biosynth"/>
</dbReference>
<dbReference type="AlphaFoldDB" id="A0AAJ2NPN0"/>
<dbReference type="InterPro" id="IPR014777">
    <property type="entry name" value="4pyrrole_Mease_sub1"/>
</dbReference>
<dbReference type="GO" id="GO:0004851">
    <property type="term" value="F:uroporphyrin-III C-methyltransferase activity"/>
    <property type="evidence" value="ECO:0007669"/>
    <property type="project" value="UniProtKB-EC"/>
</dbReference>
<protein>
    <recommendedName>
        <fullName evidence="3">Uroporphyrinogen-III C-methyltransferase</fullName>
        <ecNumber evidence="2">2.1.1.107</ecNumber>
    </recommendedName>
    <alternativeName>
        <fullName evidence="8">Uroporphyrinogen III methylase</fullName>
    </alternativeName>
</protein>
<keyword evidence="6" id="KW-0949">S-adenosyl-L-methionine</keyword>
<evidence type="ECO:0000256" key="4">
    <source>
        <dbReference type="ARBA" id="ARBA00022603"/>
    </source>
</evidence>
<dbReference type="InterPro" id="IPR036108">
    <property type="entry name" value="4pyrrol_syn_uPrphyn_synt_sf"/>
</dbReference>
<dbReference type="EC" id="2.1.1.107" evidence="2"/>
<dbReference type="Pfam" id="PF00590">
    <property type="entry name" value="TP_methylase"/>
    <property type="match status" value="1"/>
</dbReference>
<evidence type="ECO:0000313" key="11">
    <source>
        <dbReference type="EMBL" id="MDV2886270.1"/>
    </source>
</evidence>
<evidence type="ECO:0000256" key="6">
    <source>
        <dbReference type="ARBA" id="ARBA00022691"/>
    </source>
</evidence>
<dbReference type="NCBIfam" id="NF004790">
    <property type="entry name" value="PRK06136.1"/>
    <property type="match status" value="1"/>
</dbReference>
<dbReference type="Gene3D" id="3.40.50.10090">
    <property type="match status" value="2"/>
</dbReference>
<keyword evidence="4 9" id="KW-0489">Methyltransferase</keyword>
<evidence type="ECO:0000256" key="3">
    <source>
        <dbReference type="ARBA" id="ARBA00018323"/>
    </source>
</evidence>
<dbReference type="RefSeq" id="WP_323467068.1">
    <property type="nucleotide sequence ID" value="NZ_CP144224.1"/>
</dbReference>
<comment type="similarity">
    <text evidence="1 9">Belongs to the precorrin methyltransferase family.</text>
</comment>
<dbReference type="Gene3D" id="3.40.1010.10">
    <property type="entry name" value="Cobalt-precorrin-4 Transmethylase, Domain 1"/>
    <property type="match status" value="1"/>
</dbReference>
<dbReference type="PANTHER" id="PTHR45790:SF3">
    <property type="entry name" value="S-ADENOSYL-L-METHIONINE-DEPENDENT UROPORPHYRINOGEN III METHYLTRANSFERASE, CHLOROPLASTIC"/>
    <property type="match status" value="1"/>
</dbReference>
<dbReference type="Proteomes" id="UP001285636">
    <property type="component" value="Unassembled WGS sequence"/>
</dbReference>
<evidence type="ECO:0000256" key="8">
    <source>
        <dbReference type="ARBA" id="ARBA00079776"/>
    </source>
</evidence>
<accession>A0AAJ2NPN0</accession>
<evidence type="ECO:0000256" key="5">
    <source>
        <dbReference type="ARBA" id="ARBA00022679"/>
    </source>
</evidence>
<evidence type="ECO:0000259" key="10">
    <source>
        <dbReference type="Pfam" id="PF00590"/>
    </source>
</evidence>
<name>A0AAJ2NPN0_ALKPS</name>
<proteinExistence type="inferred from homology"/>
<dbReference type="PROSITE" id="PS00840">
    <property type="entry name" value="SUMT_2"/>
    <property type="match status" value="1"/>
</dbReference>
<dbReference type="PANTHER" id="PTHR45790">
    <property type="entry name" value="SIROHEME SYNTHASE-RELATED"/>
    <property type="match status" value="1"/>
</dbReference>
<feature type="domain" description="Tetrapyrrole methylase" evidence="10">
    <location>
        <begin position="6"/>
        <end position="217"/>
    </location>
</feature>
<comment type="caution">
    <text evidence="11">The sequence shown here is derived from an EMBL/GenBank/DDBJ whole genome shotgun (WGS) entry which is preliminary data.</text>
</comment>
<dbReference type="GO" id="GO:0004852">
    <property type="term" value="F:uroporphyrinogen-III synthase activity"/>
    <property type="evidence" value="ECO:0007669"/>
    <property type="project" value="InterPro"/>
</dbReference>
<keyword evidence="7" id="KW-0627">Porphyrin biosynthesis</keyword>
<keyword evidence="5 9" id="KW-0808">Transferase</keyword>
<sequence length="488" mass="54145">MNRGIVYFVGAGPGDKELLTLKGLRALREADVVVYDRLVNPVLLTETKESAKLIYCGKQPCKHTLRQEDIQKELLIHARKGKKVVRLKGGDPAVFGRVGEEAELLADNHVPYEIIPGITAGIAATMYAGVPITHREHSGSFAVVTGHTKTSDGKPDVEWKSLAESVSTIVFYMGVKHIRTIASELISNGKKADTPVMVSQWGTYSRQQTITGTLATIANLVEGQIQNPAIIVVGEVVKLRSKLNWFDNRMLHGKGILMPTSTIEEKEEAQHLRKLGADVYEHPKLTEYSTCLDNEVFEDIEHYEEIVFYSPKAVQTFLKEVGEREMDLRTLNACFYAKDDETKTALRNAGHLVQEWVGTHEWKRALVIGSEIELDQSFPLQATKWVIAEQRVTNGEVTALSRLLEEGHVNTLIITSENEAHKLVAFFKLTGQSTAEWSDKLRVICKGTAASKRLTESGLIPDHVLDEESIQEEIALALADNVVLAKGS</sequence>
<dbReference type="FunFam" id="3.30.950.10:FF:000001">
    <property type="entry name" value="Siroheme synthase"/>
    <property type="match status" value="1"/>
</dbReference>
<dbReference type="PROSITE" id="PS00839">
    <property type="entry name" value="SUMT_1"/>
    <property type="match status" value="1"/>
</dbReference>
<dbReference type="FunFam" id="3.40.1010.10:FF:000001">
    <property type="entry name" value="Siroheme synthase"/>
    <property type="match status" value="1"/>
</dbReference>
<evidence type="ECO:0000256" key="9">
    <source>
        <dbReference type="RuleBase" id="RU003960"/>
    </source>
</evidence>
<dbReference type="InterPro" id="IPR035996">
    <property type="entry name" value="4pyrrol_Methylase_sf"/>
</dbReference>
<dbReference type="InterPro" id="IPR014776">
    <property type="entry name" value="4pyrrole_Mease_sub2"/>
</dbReference>
<evidence type="ECO:0000256" key="1">
    <source>
        <dbReference type="ARBA" id="ARBA00005879"/>
    </source>
</evidence>
<dbReference type="Gene3D" id="3.30.950.10">
    <property type="entry name" value="Methyltransferase, Cobalt-precorrin-4 Transmethylase, Domain 2"/>
    <property type="match status" value="1"/>
</dbReference>
<evidence type="ECO:0000256" key="2">
    <source>
        <dbReference type="ARBA" id="ARBA00012162"/>
    </source>
</evidence>
<dbReference type="GO" id="GO:0019354">
    <property type="term" value="P:siroheme biosynthetic process"/>
    <property type="evidence" value="ECO:0007669"/>
    <property type="project" value="InterPro"/>
</dbReference>